<sequence length="66" mass="6879">MVDGFHGEGGTEPSPLEGGTVKIGAWLAKARPRHRSGRLPEADVRLVAALFDGDWAADDAVPAALV</sequence>
<evidence type="ECO:0000313" key="2">
    <source>
        <dbReference type="Proteomes" id="UP000621386"/>
    </source>
</evidence>
<accession>A0ABS1PCE8</accession>
<gene>
    <name evidence="1" type="ORF">JK361_35030</name>
</gene>
<proteinExistence type="predicted"/>
<name>A0ABS1PCE8_9ACTN</name>
<keyword evidence="2" id="KW-1185">Reference proteome</keyword>
<reference evidence="1 2" key="1">
    <citation type="submission" date="2021-01" db="EMBL/GenBank/DDBJ databases">
        <title>WGS of actinomycetes isolated from Thailand.</title>
        <authorList>
            <person name="Thawai C."/>
        </authorList>
    </citation>
    <scope>NUCLEOTIDE SEQUENCE [LARGE SCALE GENOMIC DNA]</scope>
    <source>
        <strain evidence="1 2">CH5-8</strain>
    </source>
</reference>
<comment type="caution">
    <text evidence="1">The sequence shown here is derived from an EMBL/GenBank/DDBJ whole genome shotgun (WGS) entry which is preliminary data.</text>
</comment>
<evidence type="ECO:0000313" key="1">
    <source>
        <dbReference type="EMBL" id="MBL1109732.1"/>
    </source>
</evidence>
<protein>
    <submittedName>
        <fullName evidence="1">Uncharacterized protein</fullName>
    </submittedName>
</protein>
<dbReference type="EMBL" id="JAERRH010000023">
    <property type="protein sequence ID" value="MBL1109732.1"/>
    <property type="molecule type" value="Genomic_DNA"/>
</dbReference>
<dbReference type="RefSeq" id="WP_201826140.1">
    <property type="nucleotide sequence ID" value="NZ_JAERRH010000023.1"/>
</dbReference>
<organism evidence="1 2">
    <name type="scientific">Streptomyces musisoli</name>
    <dbReference type="NCBI Taxonomy" id="2802280"/>
    <lineage>
        <taxon>Bacteria</taxon>
        <taxon>Bacillati</taxon>
        <taxon>Actinomycetota</taxon>
        <taxon>Actinomycetes</taxon>
        <taxon>Kitasatosporales</taxon>
        <taxon>Streptomycetaceae</taxon>
        <taxon>Streptomyces</taxon>
    </lineage>
</organism>
<dbReference type="Proteomes" id="UP000621386">
    <property type="component" value="Unassembled WGS sequence"/>
</dbReference>